<dbReference type="Proteomes" id="UP000887563">
    <property type="component" value="Unplaced"/>
</dbReference>
<reference evidence="2" key="1">
    <citation type="submission" date="2022-11" db="UniProtKB">
        <authorList>
            <consortium name="WormBaseParasite"/>
        </authorList>
    </citation>
    <scope>IDENTIFICATION</scope>
</reference>
<dbReference type="AlphaFoldDB" id="A0A914NU45"/>
<proteinExistence type="predicted"/>
<dbReference type="WBParaSite" id="Minc3s10613g44211">
    <property type="protein sequence ID" value="Minc3s10613g44211"/>
    <property type="gene ID" value="Minc3s10613g44211"/>
</dbReference>
<name>A0A914NU45_MELIC</name>
<evidence type="ECO:0000313" key="1">
    <source>
        <dbReference type="Proteomes" id="UP000887563"/>
    </source>
</evidence>
<keyword evidence="1" id="KW-1185">Reference proteome</keyword>
<sequence length="320" mass="38082">MTDIFERSIKIQQKNFLPLNLQNLYTRNYSVAALLEIIKICPRLRFLLFREPPREIIINTNVIRFCWPLFIMLNTQQLNFHPRLQFLCALKADRLYLSRSDLLRIASSCPHLVHLEFLWKNTLNEVTPVDPNDLKALYQFKNLSSLSLELMLVSNDFTPIHFHNFIFNNLNFADLFFEILVTLNGQTPLRNLEFRKCLYCFLNPTYVHSLFTNLKALETFKCPLDLRVECMDPINWFFVRINQILNENTFNVSFRFVLDNSNEDFVFNWRTGGLFELIKIPSIIPLNDYNFLQSIVLKEIFNDYFGERNTRILFDTFDET</sequence>
<protein>
    <submittedName>
        <fullName evidence="2">F-box domain-containing protein</fullName>
    </submittedName>
</protein>
<evidence type="ECO:0000313" key="2">
    <source>
        <dbReference type="WBParaSite" id="Minc3s10613g44211"/>
    </source>
</evidence>
<organism evidence="1 2">
    <name type="scientific">Meloidogyne incognita</name>
    <name type="common">Southern root-knot nematode worm</name>
    <name type="synonym">Oxyuris incognita</name>
    <dbReference type="NCBI Taxonomy" id="6306"/>
    <lineage>
        <taxon>Eukaryota</taxon>
        <taxon>Metazoa</taxon>
        <taxon>Ecdysozoa</taxon>
        <taxon>Nematoda</taxon>
        <taxon>Chromadorea</taxon>
        <taxon>Rhabditida</taxon>
        <taxon>Tylenchina</taxon>
        <taxon>Tylenchomorpha</taxon>
        <taxon>Tylenchoidea</taxon>
        <taxon>Meloidogynidae</taxon>
        <taxon>Meloidogyninae</taxon>
        <taxon>Meloidogyne</taxon>
        <taxon>Meloidogyne incognita group</taxon>
    </lineage>
</organism>
<accession>A0A914NU45</accession>